<name>A0A2X0XIX1_9BACI</name>
<sequence length="113" mass="12438">MLIICKFRELKVLILHEDIKQEEPAKSLTTFAELKENMMKSSLQLDAKGLSCPMPIVKTKKAIDTLKSGEVLEVQVTDKGALADIPAWAKAGGHIILDQSEEAGVITFFIQKA</sequence>
<dbReference type="AlphaFoldDB" id="A0A2X0XIX1"/>
<dbReference type="PANTHER" id="PTHR33279">
    <property type="entry name" value="SULFUR CARRIER PROTEIN YEDF-RELATED"/>
    <property type="match status" value="1"/>
</dbReference>
<reference evidence="3 4" key="1">
    <citation type="submission" date="2018-06" db="EMBL/GenBank/DDBJ databases">
        <authorList>
            <consortium name="Pathogen Informatics"/>
            <person name="Doyle S."/>
        </authorList>
    </citation>
    <scope>NUCLEOTIDE SEQUENCE [LARGE SCALE GENOMIC DNA]</scope>
    <source>
        <strain evidence="3 4">NCTC7582</strain>
    </source>
</reference>
<dbReference type="STRING" id="1421.A2J09_17095"/>
<dbReference type="SUPFAM" id="SSF64307">
    <property type="entry name" value="SirA-like"/>
    <property type="match status" value="1"/>
</dbReference>
<organism evidence="3 4">
    <name type="scientific">Lysinibacillus capsici</name>
    <dbReference type="NCBI Taxonomy" id="2115968"/>
    <lineage>
        <taxon>Bacteria</taxon>
        <taxon>Bacillati</taxon>
        <taxon>Bacillota</taxon>
        <taxon>Bacilli</taxon>
        <taxon>Bacillales</taxon>
        <taxon>Bacillaceae</taxon>
        <taxon>Lysinibacillus</taxon>
    </lineage>
</organism>
<dbReference type="PROSITE" id="PS01148">
    <property type="entry name" value="UPF0033"/>
    <property type="match status" value="1"/>
</dbReference>
<evidence type="ECO:0000313" key="3">
    <source>
        <dbReference type="EMBL" id="SPT97393.1"/>
    </source>
</evidence>
<comment type="similarity">
    <text evidence="1">Belongs to the sulfur carrier protein TusA family.</text>
</comment>
<protein>
    <submittedName>
        <fullName evidence="3">Molybdopterin biosynthesis moeb protein-related protein</fullName>
    </submittedName>
</protein>
<evidence type="ECO:0000313" key="4">
    <source>
        <dbReference type="Proteomes" id="UP000251431"/>
    </source>
</evidence>
<evidence type="ECO:0000259" key="2">
    <source>
        <dbReference type="PROSITE" id="PS01148"/>
    </source>
</evidence>
<dbReference type="Gene3D" id="3.30.110.40">
    <property type="entry name" value="TusA-like domain"/>
    <property type="match status" value="1"/>
</dbReference>
<proteinExistence type="inferred from homology"/>
<dbReference type="InterPro" id="IPR036868">
    <property type="entry name" value="TusA-like_sf"/>
</dbReference>
<dbReference type="EMBL" id="UAQE01000001">
    <property type="protein sequence ID" value="SPT97393.1"/>
    <property type="molecule type" value="Genomic_DNA"/>
</dbReference>
<accession>A0A2X0XIX1</accession>
<dbReference type="InterPro" id="IPR001455">
    <property type="entry name" value="TusA-like"/>
</dbReference>
<dbReference type="Proteomes" id="UP000251431">
    <property type="component" value="Unassembled WGS sequence"/>
</dbReference>
<dbReference type="Pfam" id="PF01206">
    <property type="entry name" value="TusA"/>
    <property type="match status" value="1"/>
</dbReference>
<feature type="domain" description="UPF0033" evidence="2">
    <location>
        <begin position="45"/>
        <end position="69"/>
    </location>
</feature>
<evidence type="ECO:0000256" key="1">
    <source>
        <dbReference type="ARBA" id="ARBA00008984"/>
    </source>
</evidence>
<gene>
    <name evidence="3" type="primary">yedF</name>
    <name evidence="3" type="ORF">NCTC7582_01067</name>
</gene>
<dbReference type="PANTHER" id="PTHR33279:SF6">
    <property type="entry name" value="SULFUR CARRIER PROTEIN YEDF-RELATED"/>
    <property type="match status" value="1"/>
</dbReference>
<dbReference type="CDD" id="cd00291">
    <property type="entry name" value="SirA_YedF_YeeD"/>
    <property type="match status" value="1"/>
</dbReference>